<gene>
    <name evidence="3" type="ORF">CWE08_08175</name>
</gene>
<evidence type="ECO:0000313" key="3">
    <source>
        <dbReference type="EMBL" id="RUO20433.1"/>
    </source>
</evidence>
<dbReference type="EMBL" id="PIPJ01000005">
    <property type="protein sequence ID" value="RUO20433.1"/>
    <property type="molecule type" value="Genomic_DNA"/>
</dbReference>
<sequence>MITLLAKLLKALNAETSPWALAWAFVLGMFIGLTPLFSLHNLLILFLALSLRINFAGFLVSFAVFSGIAYLVDPVFDYLGEAILQADALQGLWVGLYESPLARLLQYNHTITMGSVVFAILFAVPWLFISYHLIVAYRGRVKAWFDRLRFVQVIKGTKFFMVYQRVSGLRGGSL</sequence>
<dbReference type="InterPro" id="IPR019935">
    <property type="entry name" value="CHP03546"/>
</dbReference>
<dbReference type="OrthoDB" id="370141at2"/>
<evidence type="ECO:0000313" key="4">
    <source>
        <dbReference type="Proteomes" id="UP000288395"/>
    </source>
</evidence>
<dbReference type="NCBIfam" id="TIGR03546">
    <property type="entry name" value="TIGR03546 family protein"/>
    <property type="match status" value="1"/>
</dbReference>
<evidence type="ECO:0000259" key="2">
    <source>
        <dbReference type="Pfam" id="PF09835"/>
    </source>
</evidence>
<keyword evidence="4" id="KW-1185">Reference proteome</keyword>
<organism evidence="3 4">
    <name type="scientific">Aliidiomarina iranensis</name>
    <dbReference type="NCBI Taxonomy" id="1434071"/>
    <lineage>
        <taxon>Bacteria</taxon>
        <taxon>Pseudomonadati</taxon>
        <taxon>Pseudomonadota</taxon>
        <taxon>Gammaproteobacteria</taxon>
        <taxon>Alteromonadales</taxon>
        <taxon>Idiomarinaceae</taxon>
        <taxon>Aliidiomarina</taxon>
    </lineage>
</organism>
<dbReference type="Proteomes" id="UP000288395">
    <property type="component" value="Unassembled WGS sequence"/>
</dbReference>
<name>A0A432VV78_9GAMM</name>
<dbReference type="RefSeq" id="WP_126767403.1">
    <property type="nucleotide sequence ID" value="NZ_PIPJ01000005.1"/>
</dbReference>
<proteinExistence type="predicted"/>
<keyword evidence="1" id="KW-1133">Transmembrane helix</keyword>
<feature type="transmembrane region" description="Helical" evidence="1">
    <location>
        <begin position="111"/>
        <end position="137"/>
    </location>
</feature>
<keyword evidence="1" id="KW-0472">Membrane</keyword>
<feature type="transmembrane region" description="Helical" evidence="1">
    <location>
        <begin position="53"/>
        <end position="72"/>
    </location>
</feature>
<feature type="transmembrane region" description="Helical" evidence="1">
    <location>
        <begin position="20"/>
        <end position="46"/>
    </location>
</feature>
<dbReference type="InterPro" id="IPR018639">
    <property type="entry name" value="DUF2062"/>
</dbReference>
<evidence type="ECO:0000256" key="1">
    <source>
        <dbReference type="SAM" id="Phobius"/>
    </source>
</evidence>
<comment type="caution">
    <text evidence="3">The sequence shown here is derived from an EMBL/GenBank/DDBJ whole genome shotgun (WGS) entry which is preliminary data.</text>
</comment>
<feature type="domain" description="DUF2062" evidence="2">
    <location>
        <begin position="7"/>
        <end position="140"/>
    </location>
</feature>
<dbReference type="Pfam" id="PF09835">
    <property type="entry name" value="DUF2062"/>
    <property type="match status" value="1"/>
</dbReference>
<keyword evidence="1" id="KW-0812">Transmembrane</keyword>
<protein>
    <submittedName>
        <fullName evidence="3">DUF2062 domain-containing protein</fullName>
    </submittedName>
</protein>
<dbReference type="AlphaFoldDB" id="A0A432VV78"/>
<accession>A0A432VV78</accession>
<reference evidence="4" key="1">
    <citation type="journal article" date="2018" name="Front. Microbiol.">
        <title>Genome-Based Analysis Reveals the Taxonomy and Diversity of the Family Idiomarinaceae.</title>
        <authorList>
            <person name="Liu Y."/>
            <person name="Lai Q."/>
            <person name="Shao Z."/>
        </authorList>
    </citation>
    <scope>NUCLEOTIDE SEQUENCE [LARGE SCALE GENOMIC DNA]</scope>
    <source>
        <strain evidence="4">GBPy7</strain>
    </source>
</reference>